<comment type="caution">
    <text evidence="3">The sequence shown here is derived from an EMBL/GenBank/DDBJ whole genome shotgun (WGS) entry which is preliminary data.</text>
</comment>
<organism evidence="3 4">
    <name type="scientific">Candidatus Jidaibacter acanthamoebae</name>
    <dbReference type="NCBI Taxonomy" id="86105"/>
    <lineage>
        <taxon>Bacteria</taxon>
        <taxon>Pseudomonadati</taxon>
        <taxon>Pseudomonadota</taxon>
        <taxon>Alphaproteobacteria</taxon>
        <taxon>Rickettsiales</taxon>
        <taxon>Candidatus Midichloriaceae</taxon>
        <taxon>Candidatus Jidaibacter</taxon>
    </lineage>
</organism>
<dbReference type="Pfam" id="PF03445">
    <property type="entry name" value="DUF294"/>
    <property type="match status" value="1"/>
</dbReference>
<proteinExistence type="predicted"/>
<evidence type="ECO:0000313" key="4">
    <source>
        <dbReference type="Proteomes" id="UP000031258"/>
    </source>
</evidence>
<dbReference type="SMART" id="SM00028">
    <property type="entry name" value="TPR"/>
    <property type="match status" value="3"/>
</dbReference>
<evidence type="ECO:0000256" key="1">
    <source>
        <dbReference type="PROSITE-ProRule" id="PRU00339"/>
    </source>
</evidence>
<dbReference type="SUPFAM" id="SSF81301">
    <property type="entry name" value="Nucleotidyltransferase"/>
    <property type="match status" value="1"/>
</dbReference>
<dbReference type="PROSITE" id="PS50005">
    <property type="entry name" value="TPR"/>
    <property type="match status" value="1"/>
</dbReference>
<protein>
    <recommendedName>
        <fullName evidence="2">Protein-PII uridylyltransferase N-terminal domain-containing protein</fullName>
    </recommendedName>
</protein>
<evidence type="ECO:0000259" key="2">
    <source>
        <dbReference type="Pfam" id="PF03445"/>
    </source>
</evidence>
<gene>
    <name evidence="3" type="ORF">NF27_AK00020</name>
</gene>
<dbReference type="SUPFAM" id="SSF48452">
    <property type="entry name" value="TPR-like"/>
    <property type="match status" value="1"/>
</dbReference>
<dbReference type="RefSeq" id="WP_039454496.1">
    <property type="nucleotide sequence ID" value="NZ_JSWE01000011.1"/>
</dbReference>
<dbReference type="InterPro" id="IPR043519">
    <property type="entry name" value="NT_sf"/>
</dbReference>
<dbReference type="Gene3D" id="1.25.40.10">
    <property type="entry name" value="Tetratricopeptide repeat domain"/>
    <property type="match status" value="2"/>
</dbReference>
<dbReference type="EMBL" id="JSWE01000011">
    <property type="protein sequence ID" value="KIE06270.1"/>
    <property type="molecule type" value="Genomic_DNA"/>
</dbReference>
<feature type="repeat" description="TPR" evidence="1">
    <location>
        <begin position="685"/>
        <end position="718"/>
    </location>
</feature>
<dbReference type="PANTHER" id="PTHR19959">
    <property type="entry name" value="KINESIN LIGHT CHAIN"/>
    <property type="match status" value="1"/>
</dbReference>
<dbReference type="Pfam" id="PF13424">
    <property type="entry name" value="TPR_12"/>
    <property type="match status" value="1"/>
</dbReference>
<evidence type="ECO:0000313" key="3">
    <source>
        <dbReference type="EMBL" id="KIE06270.1"/>
    </source>
</evidence>
<feature type="domain" description="Protein-PII uridylyltransferase N-terminal" evidence="2">
    <location>
        <begin position="97"/>
        <end position="179"/>
    </location>
</feature>
<keyword evidence="4" id="KW-1185">Reference proteome</keyword>
<name>A0A0C1R1Y0_9RICK</name>
<dbReference type="AlphaFoldDB" id="A0A0C1R1Y0"/>
<dbReference type="STRING" id="86105.NF27_AK00020"/>
<dbReference type="OrthoDB" id="9787760at2"/>
<accession>A0A0C1R1Y0</accession>
<dbReference type="InterPro" id="IPR019734">
    <property type="entry name" value="TPR_rpt"/>
</dbReference>
<dbReference type="Gene3D" id="3.30.460.10">
    <property type="entry name" value="Beta Polymerase, domain 2"/>
    <property type="match status" value="1"/>
</dbReference>
<sequence>MQEKGEIIRALEIAYKEGNQEKQRNCFLSLGDFYLNQGDHANAAVLYNYALAFEESELLKKIAHIEERFSANLSKKECFKNDNQNHKIFLQKLREDISNKLKSLKDIQGIYQVINQRLIKFIKEIIGESLFNGLTDQDYAFIVLGSLARGEATPYSDFEFAIITRNKEQHSNLENLCKLIQLKIISLGETTLRMQNILDVKELGLLERSATGVIKKGFSFDSQAPGACKTPLGNTHLKEEKKKFKLLGTVNNLMEYHEKNEWFEFDSHLPFILMNFKYIYGNRALVDKYRIKVNSQDKETLKNRIISWLQEAIYRFEPNLARRTHLGQVYPIKYELYRLPTLILECISLYFLSSTELSSNPSSQDKGKEKDDKAGNDILNTEEVETSWRRIKKLESMKIISNKVAKKLEEVLNTITTLRLKSVMHYKGEKDVVIIPWPNQTIEKIKHEFCLDKENDLFDIYHTLLPLQESIEVLCNDISTKKEDESKHDDFKKYIEKILIHEKNYIEGRIHEKLFMYRKAIGYYEDAIKEYTSNDENLKSKQKINLIKCSIALSRVYYCMANYEEAKKSLIGILIEYNVLQKNGDLISISENQDIPEIIVASAYDMLGIIIGKYRQNEEDINFAKTCIQKAINMSEHNHYKAIDYNFDLALILLESGDYMEAEEKFLSLITDIKNYYGQYHYKTGMAYNNLSKLYFKQNKFDKALTEAQKGFKINKEVCGAKGVETSLALLNLCKYYIFQKEYKKAREELSDALCIVRDIFNILHPLTIKTLRLYSKIFDGLKDNTHYRECNLAIKYINKEIYSDVPPINISTEKQDMLVSDEGILNLIKESTISVDKEEHFDTENDVKIFVDKLLMDREGVYKNER</sequence>
<reference evidence="3 4" key="1">
    <citation type="submission" date="2014-11" db="EMBL/GenBank/DDBJ databases">
        <title>A Rickettsiales Symbiont of Amoebae With Ancient Features.</title>
        <authorList>
            <person name="Schulz F."/>
            <person name="Martijn J."/>
            <person name="Wascher F."/>
            <person name="Kostanjsek R."/>
            <person name="Ettema T.J."/>
            <person name="Horn M."/>
        </authorList>
    </citation>
    <scope>NUCLEOTIDE SEQUENCE [LARGE SCALE GENOMIC DNA]</scope>
    <source>
        <strain evidence="3 4">UWC36</strain>
    </source>
</reference>
<dbReference type="Proteomes" id="UP000031258">
    <property type="component" value="Unassembled WGS sequence"/>
</dbReference>
<dbReference type="InterPro" id="IPR011990">
    <property type="entry name" value="TPR-like_helical_dom_sf"/>
</dbReference>
<dbReference type="GO" id="GO:0008773">
    <property type="term" value="F:[protein-PII] uridylyltransferase activity"/>
    <property type="evidence" value="ECO:0007669"/>
    <property type="project" value="InterPro"/>
</dbReference>
<dbReference type="PANTHER" id="PTHR19959:SF119">
    <property type="entry name" value="FUNGAL LIPASE-LIKE DOMAIN-CONTAINING PROTEIN"/>
    <property type="match status" value="1"/>
</dbReference>
<dbReference type="InterPro" id="IPR005105">
    <property type="entry name" value="GlnD_Uridyltrans_N"/>
</dbReference>
<keyword evidence="1" id="KW-0802">TPR repeat</keyword>